<dbReference type="GO" id="GO:0006012">
    <property type="term" value="P:galactose metabolic process"/>
    <property type="evidence" value="ECO:0007669"/>
    <property type="project" value="InterPro"/>
</dbReference>
<keyword evidence="2" id="KW-0548">Nucleotidyltransferase</keyword>
<name>A0A2H0C0X2_9BACT</name>
<dbReference type="PANTHER" id="PTHR42763:SF2">
    <property type="entry name" value="ADP-GLUCOSE PHOSPHORYLASE"/>
    <property type="match status" value="1"/>
</dbReference>
<dbReference type="AlphaFoldDB" id="A0A2H0C0X2"/>
<evidence type="ECO:0000256" key="2">
    <source>
        <dbReference type="ARBA" id="ARBA00022695"/>
    </source>
</evidence>
<dbReference type="Pfam" id="PF01087">
    <property type="entry name" value="GalP_UDP_transf"/>
    <property type="match status" value="1"/>
</dbReference>
<keyword evidence="1" id="KW-0808">Transferase</keyword>
<evidence type="ECO:0000256" key="1">
    <source>
        <dbReference type="ARBA" id="ARBA00022679"/>
    </source>
</evidence>
<accession>A0A2H0C0X2</accession>
<evidence type="ECO:0000259" key="4">
    <source>
        <dbReference type="Pfam" id="PF01087"/>
    </source>
</evidence>
<evidence type="ECO:0000256" key="3">
    <source>
        <dbReference type="ARBA" id="ARBA00023277"/>
    </source>
</evidence>
<feature type="domain" description="Galactose-1-phosphate uridyl transferase N-terminal" evidence="4">
    <location>
        <begin position="76"/>
        <end position="137"/>
    </location>
</feature>
<dbReference type="GO" id="GO:0008108">
    <property type="term" value="F:UDP-glucose:hexose-1-phosphate uridylyltransferase activity"/>
    <property type="evidence" value="ECO:0007669"/>
    <property type="project" value="InterPro"/>
</dbReference>
<evidence type="ECO:0000313" key="5">
    <source>
        <dbReference type="EMBL" id="PIP62980.1"/>
    </source>
</evidence>
<keyword evidence="3" id="KW-0119">Carbohydrate metabolism</keyword>
<sequence length="286" mass="33109">MPNYISDSTKTHWMVSNPKRLVRTGMDGKPFRCPFCPGNEADTPPEIYRIGGGEANKPGWQIRVVPNLFPITEIHEVIIHSPEHEKNIEDFSLDQVENIIKTYINRFNFLKDKGKVFIFHNCSLVSGASLIHPHSQLSLVPNDIPTKTLAVQPVVNIVEQIEEFVSYCPEYSEWAYELWITKITNDKLQMTNELQITNFKNINETQIKDLAKILQSSIIKLKKIHTNNSHYAKKAFGYNFYIYPYDSWYLRIIPRFMERAGFELSTGIMVNSVEAREAAKKLREIK</sequence>
<gene>
    <name evidence="5" type="ORF">COW98_01050</name>
</gene>
<dbReference type="Proteomes" id="UP000231021">
    <property type="component" value="Unassembled WGS sequence"/>
</dbReference>
<reference evidence="5 6" key="1">
    <citation type="submission" date="2017-09" db="EMBL/GenBank/DDBJ databases">
        <title>Depth-based differentiation of microbial function through sediment-hosted aquifers and enrichment of novel symbionts in the deep terrestrial subsurface.</title>
        <authorList>
            <person name="Probst A.J."/>
            <person name="Ladd B."/>
            <person name="Jarett J.K."/>
            <person name="Geller-Mcgrath D.E."/>
            <person name="Sieber C.M."/>
            <person name="Emerson J.B."/>
            <person name="Anantharaman K."/>
            <person name="Thomas B.C."/>
            <person name="Malmstrom R."/>
            <person name="Stieglmeier M."/>
            <person name="Klingl A."/>
            <person name="Woyke T."/>
            <person name="Ryan C.M."/>
            <person name="Banfield J.F."/>
        </authorList>
    </citation>
    <scope>NUCLEOTIDE SEQUENCE [LARGE SCALE GENOMIC DNA]</scope>
    <source>
        <strain evidence="5">CG22_combo_CG10-13_8_21_14_all_35_9</strain>
    </source>
</reference>
<proteinExistence type="predicted"/>
<evidence type="ECO:0000313" key="6">
    <source>
        <dbReference type="Proteomes" id="UP000231021"/>
    </source>
</evidence>
<dbReference type="Gene3D" id="3.30.428.10">
    <property type="entry name" value="HIT-like"/>
    <property type="match status" value="2"/>
</dbReference>
<dbReference type="PANTHER" id="PTHR42763">
    <property type="entry name" value="ADP-GLUCOSE PHOSPHORYLASE"/>
    <property type="match status" value="1"/>
</dbReference>
<dbReference type="InterPro" id="IPR036265">
    <property type="entry name" value="HIT-like_sf"/>
</dbReference>
<organism evidence="5 6">
    <name type="scientific">Candidatus Roizmanbacteria bacterium CG22_combo_CG10-13_8_21_14_all_35_9</name>
    <dbReference type="NCBI Taxonomy" id="1974861"/>
    <lineage>
        <taxon>Bacteria</taxon>
        <taxon>Candidatus Roizmaniibacteriota</taxon>
    </lineage>
</organism>
<comment type="caution">
    <text evidence="5">The sequence shown here is derived from an EMBL/GenBank/DDBJ whole genome shotgun (WGS) entry which is preliminary data.</text>
</comment>
<dbReference type="InterPro" id="IPR053177">
    <property type="entry name" value="ADP-glucose_phosphorylase"/>
</dbReference>
<dbReference type="EMBL" id="PCTB01000027">
    <property type="protein sequence ID" value="PIP62980.1"/>
    <property type="molecule type" value="Genomic_DNA"/>
</dbReference>
<dbReference type="SUPFAM" id="SSF54197">
    <property type="entry name" value="HIT-like"/>
    <property type="match status" value="2"/>
</dbReference>
<protein>
    <recommendedName>
        <fullName evidence="4">Galactose-1-phosphate uridyl transferase N-terminal domain-containing protein</fullName>
    </recommendedName>
</protein>
<dbReference type="InterPro" id="IPR005849">
    <property type="entry name" value="GalP_Utransf_N"/>
</dbReference>